<name>N9NM05_9GAMM</name>
<sequence>MISSLTLLSACGGDSSNSNSSYVPPKVMSEVKTDLKFLEKTLPSTQSANVDTPVYRYTQIFNKENDQFKTSYRLEFDFDMNANTLYRLEADYDTLINATPNSVKLTEFEKSGQSITIKKEFQCSKNNNSCANIVNSVNMKTGQAKLDFNNLLLTKQSWVDAPINTIMLVGSVEGRLTEAPTKVQLPTSQPHQLQWSITPSDEDGLNLLSNYQKLSFTNHNIVELFFGDGSSFEDSGIISIQNNKVESLYFSPVLNPILLQKYCNSTNTPCQNVTYNPNNYEVIFSNTKVNSAMLGIGYLNGSTGL</sequence>
<evidence type="ECO:0000313" key="1">
    <source>
        <dbReference type="EMBL" id="ENX22008.1"/>
    </source>
</evidence>
<dbReference type="Proteomes" id="UP000013173">
    <property type="component" value="Unassembled WGS sequence"/>
</dbReference>
<proteinExistence type="predicted"/>
<dbReference type="PATRIC" id="fig|1217706.3.peg.1199"/>
<gene>
    <name evidence="1" type="ORF">F892_01248</name>
</gene>
<keyword evidence="2" id="KW-1185">Reference proteome</keyword>
<dbReference type="AlphaFoldDB" id="N9NM05"/>
<dbReference type="EMBL" id="APRW01000009">
    <property type="protein sequence ID" value="ENX22008.1"/>
    <property type="molecule type" value="Genomic_DNA"/>
</dbReference>
<protein>
    <submittedName>
        <fullName evidence="1">Uncharacterized protein</fullName>
    </submittedName>
</protein>
<reference evidence="1 2" key="1">
    <citation type="submission" date="2013-02" db="EMBL/GenBank/DDBJ databases">
        <title>The Genome Sequence of Acinetobacter sp. NIPH 2168.</title>
        <authorList>
            <consortium name="The Broad Institute Genome Sequencing Platform"/>
            <consortium name="The Broad Institute Genome Sequencing Center for Infectious Disease"/>
            <person name="Cerqueira G."/>
            <person name="Feldgarden M."/>
            <person name="Courvalin P."/>
            <person name="Perichon B."/>
            <person name="Grillot-Courvalin C."/>
            <person name="Clermont D."/>
            <person name="Rocha E."/>
            <person name="Yoon E.-J."/>
            <person name="Nemec A."/>
            <person name="Walker B."/>
            <person name="Young S.K."/>
            <person name="Zeng Q."/>
            <person name="Gargeya S."/>
            <person name="Fitzgerald M."/>
            <person name="Haas B."/>
            <person name="Abouelleil A."/>
            <person name="Alvarado L."/>
            <person name="Arachchi H.M."/>
            <person name="Berlin A.M."/>
            <person name="Chapman S.B."/>
            <person name="Dewar J."/>
            <person name="Goldberg J."/>
            <person name="Griggs A."/>
            <person name="Gujja S."/>
            <person name="Hansen M."/>
            <person name="Howarth C."/>
            <person name="Imamovic A."/>
            <person name="Larimer J."/>
            <person name="McCowan C."/>
            <person name="Murphy C."/>
            <person name="Neiman D."/>
            <person name="Pearson M."/>
            <person name="Priest M."/>
            <person name="Roberts A."/>
            <person name="Saif S."/>
            <person name="Shea T."/>
            <person name="Sisk P."/>
            <person name="Sykes S."/>
            <person name="Wortman J."/>
            <person name="Nusbaum C."/>
            <person name="Birren B."/>
        </authorList>
    </citation>
    <scope>NUCLEOTIDE SEQUENCE [LARGE SCALE GENOMIC DNA]</scope>
    <source>
        <strain evidence="1 2">NIPH 2168</strain>
    </source>
</reference>
<evidence type="ECO:0000313" key="2">
    <source>
        <dbReference type="Proteomes" id="UP000013173"/>
    </source>
</evidence>
<organism evidence="1 2">
    <name type="scientific">Acinetobacter vivianii</name>
    <dbReference type="NCBI Taxonomy" id="1776742"/>
    <lineage>
        <taxon>Bacteria</taxon>
        <taxon>Pseudomonadati</taxon>
        <taxon>Pseudomonadota</taxon>
        <taxon>Gammaproteobacteria</taxon>
        <taxon>Moraxellales</taxon>
        <taxon>Moraxellaceae</taxon>
        <taxon>Acinetobacter</taxon>
    </lineage>
</organism>
<dbReference type="HOGENOM" id="CLU_851597_0_0_6"/>
<comment type="caution">
    <text evidence="1">The sequence shown here is derived from an EMBL/GenBank/DDBJ whole genome shotgun (WGS) entry which is preliminary data.</text>
</comment>
<accession>N9NM05</accession>